<dbReference type="PANTHER" id="PTHR48082:SF2">
    <property type="entry name" value="ATP SYNTHASE SUBUNIT ALPHA, MITOCHONDRIAL"/>
    <property type="match status" value="1"/>
</dbReference>
<proteinExistence type="inferred from homology"/>
<dbReference type="AlphaFoldDB" id="A0A0G0NCM8"/>
<accession>A0A0G0NCM8</accession>
<dbReference type="SUPFAM" id="SSF52540">
    <property type="entry name" value="P-loop containing nucleoside triphosphate hydrolases"/>
    <property type="match status" value="1"/>
</dbReference>
<keyword evidence="4" id="KW-0547">Nucleotide-binding</keyword>
<dbReference type="PANTHER" id="PTHR48082">
    <property type="entry name" value="ATP SYNTHASE SUBUNIT ALPHA, MITOCHONDRIAL"/>
    <property type="match status" value="1"/>
</dbReference>
<dbReference type="PATRIC" id="fig|1618569.3.peg.576"/>
<reference evidence="14 15" key="1">
    <citation type="journal article" date="2015" name="Nature">
        <title>rRNA introns, odd ribosomes, and small enigmatic genomes across a large radiation of phyla.</title>
        <authorList>
            <person name="Brown C.T."/>
            <person name="Hug L.A."/>
            <person name="Thomas B.C."/>
            <person name="Sharon I."/>
            <person name="Castelle C.J."/>
            <person name="Singh A."/>
            <person name="Wilkins M.J."/>
            <person name="Williams K.H."/>
            <person name="Banfield J.F."/>
        </authorList>
    </citation>
    <scope>NUCLEOTIDE SEQUENCE [LARGE SCALE GENOMIC DNA]</scope>
</reference>
<name>A0A0G0NCM8_9BACT</name>
<dbReference type="FunFam" id="3.40.50.300:FF:002432">
    <property type="entry name" value="ATP synthase subunit alpha, mitochondrial"/>
    <property type="match status" value="1"/>
</dbReference>
<evidence type="ECO:0000256" key="8">
    <source>
        <dbReference type="ARBA" id="ARBA00023136"/>
    </source>
</evidence>
<dbReference type="Pfam" id="PF00306">
    <property type="entry name" value="ATP-synt_ab_C"/>
    <property type="match status" value="1"/>
</dbReference>
<comment type="caution">
    <text evidence="14">The sequence shown here is derived from an EMBL/GenBank/DDBJ whole genome shotgun (WGS) entry which is preliminary data.</text>
</comment>
<evidence type="ECO:0000256" key="7">
    <source>
        <dbReference type="ARBA" id="ARBA00023065"/>
    </source>
</evidence>
<organism evidence="14 15">
    <name type="scientific">Candidatus Woesebacteria bacterium GW2011_GWB1_38_5b</name>
    <dbReference type="NCBI Taxonomy" id="1618569"/>
    <lineage>
        <taxon>Bacteria</taxon>
        <taxon>Candidatus Woeseibacteriota</taxon>
    </lineage>
</organism>
<dbReference type="GO" id="GO:0045259">
    <property type="term" value="C:proton-transporting ATP synthase complex"/>
    <property type="evidence" value="ECO:0007669"/>
    <property type="project" value="UniProtKB-KW"/>
</dbReference>
<keyword evidence="5" id="KW-0375">Hydrogen ion transport</keyword>
<evidence type="ECO:0000259" key="12">
    <source>
        <dbReference type="Pfam" id="PF00006"/>
    </source>
</evidence>
<dbReference type="InterPro" id="IPR027417">
    <property type="entry name" value="P-loop_NTPase"/>
</dbReference>
<dbReference type="GO" id="GO:0043531">
    <property type="term" value="F:ADP binding"/>
    <property type="evidence" value="ECO:0007669"/>
    <property type="project" value="TreeGrafter"/>
</dbReference>
<keyword evidence="9" id="KW-0139">CF(1)</keyword>
<comment type="similarity">
    <text evidence="2">Belongs to the ATPase alpha/beta chains family.</text>
</comment>
<keyword evidence="10" id="KW-0066">ATP synthesis</keyword>
<dbReference type="Gene3D" id="3.40.50.12240">
    <property type="match status" value="1"/>
</dbReference>
<evidence type="ECO:0000256" key="10">
    <source>
        <dbReference type="ARBA" id="ARBA00023310"/>
    </source>
</evidence>
<evidence type="ECO:0000256" key="1">
    <source>
        <dbReference type="ARBA" id="ARBA00004370"/>
    </source>
</evidence>
<evidence type="ECO:0000256" key="9">
    <source>
        <dbReference type="ARBA" id="ARBA00023196"/>
    </source>
</evidence>
<dbReference type="EMBL" id="LBUZ01000023">
    <property type="protein sequence ID" value="KKQ74861.1"/>
    <property type="molecule type" value="Genomic_DNA"/>
</dbReference>
<keyword evidence="3" id="KW-0813">Transport</keyword>
<keyword evidence="6" id="KW-0067">ATP-binding</keyword>
<gene>
    <name evidence="14" type="ORF">US96_C0023G0005</name>
</gene>
<dbReference type="Pfam" id="PF00006">
    <property type="entry name" value="ATP-synt_ab"/>
    <property type="match status" value="1"/>
</dbReference>
<keyword evidence="8" id="KW-0472">Membrane</keyword>
<evidence type="ECO:0000256" key="6">
    <source>
        <dbReference type="ARBA" id="ARBA00022840"/>
    </source>
</evidence>
<feature type="domain" description="ATP synthase alpha subunit C-terminal" evidence="13">
    <location>
        <begin position="357"/>
        <end position="480"/>
    </location>
</feature>
<evidence type="ECO:0000313" key="14">
    <source>
        <dbReference type="EMBL" id="KKQ74861.1"/>
    </source>
</evidence>
<sequence>MTKSSQNFEHYLEKTGEVGFVEQVFPSLIYASGLPGVHPSELVMFESGEIGQVLSINLKYVEVLVFSPAYMKVGTRIARTDDFVSVSAGSGLLGTVVNPFGVPYGFSKRVLGPVENRYLDLIPSGINDRVNIKDPLETGISVVDLIVPLGKGQRELVIGDRKSGKSVFLLQALFNQAVKGEVCIYCLVGKRQSDIMHVNKYVKEKGVAKQTIIMASSASDSPGLIFLTPYAAMTIAEYFRDQGKNVVLILDDLTTHAAVYREIALLARRFPGRNSYPGDIFYVHSRLLERAGAFKKSTITALIAAETVMGDLSGYIQTNLMAITDGHLFFDIELFNQGIRPAVNPYLSVTRVGEQAQTPLVRDMGRTISRFLSHYQRLKELTHFGSEFEQRVKDELVMGDKINDFFTQSPDRIVPLPISIFAIGQIWGGVYKRFEAKELSEKIRKYIERYSSDNAFKGLIDNIISKSQTFEELVKNITNDYKEI</sequence>
<feature type="domain" description="ATPase F1/V1/A1 complex alpha/beta subunit nucleotide-binding" evidence="12">
    <location>
        <begin position="139"/>
        <end position="349"/>
    </location>
</feature>
<dbReference type="Proteomes" id="UP000034181">
    <property type="component" value="Unassembled WGS sequence"/>
</dbReference>
<evidence type="ECO:0000313" key="15">
    <source>
        <dbReference type="Proteomes" id="UP000034181"/>
    </source>
</evidence>
<dbReference type="InterPro" id="IPR000793">
    <property type="entry name" value="ATP_synth_asu_C"/>
</dbReference>
<evidence type="ECO:0000256" key="4">
    <source>
        <dbReference type="ARBA" id="ARBA00022741"/>
    </source>
</evidence>
<dbReference type="InterPro" id="IPR000194">
    <property type="entry name" value="ATPase_F1/V1/A1_a/bsu_nucl-bd"/>
</dbReference>
<keyword evidence="7" id="KW-0406">Ion transport</keyword>
<protein>
    <submittedName>
        <fullName evidence="14">ATP synthase subunit alpha</fullName>
    </submittedName>
</protein>
<evidence type="ECO:0000256" key="5">
    <source>
        <dbReference type="ARBA" id="ARBA00022781"/>
    </source>
</evidence>
<comment type="subunit">
    <text evidence="11">F-type ATPases have 2 components, CF(1) - the catalytic core - and CF(0) - the membrane proton channel. CF(1) has five subunits: alpha(3), beta(3), gamma(1), delta(1), epsilon(1). CF(0) has four main subunits: a(1), b(1), b'(1) and c(9-12).</text>
</comment>
<dbReference type="SUPFAM" id="SSF50615">
    <property type="entry name" value="N-terminal domain of alpha and beta subunits of F1 ATP synthase"/>
    <property type="match status" value="1"/>
</dbReference>
<comment type="subcellular location">
    <subcellularLocation>
        <location evidence="1">Membrane</location>
    </subcellularLocation>
</comment>
<dbReference type="SUPFAM" id="SSF47917">
    <property type="entry name" value="C-terminal domain of alpha and beta subunits of F1 ATP synthase"/>
    <property type="match status" value="1"/>
</dbReference>
<dbReference type="InterPro" id="IPR005294">
    <property type="entry name" value="ATP_synth_F1_asu"/>
</dbReference>
<evidence type="ECO:0000256" key="3">
    <source>
        <dbReference type="ARBA" id="ARBA00022448"/>
    </source>
</evidence>
<dbReference type="InterPro" id="IPR036121">
    <property type="entry name" value="ATPase_F1/V1/A1_a/bsu_N_sf"/>
</dbReference>
<dbReference type="GO" id="GO:0005524">
    <property type="term" value="F:ATP binding"/>
    <property type="evidence" value="ECO:0007669"/>
    <property type="project" value="UniProtKB-KW"/>
</dbReference>
<evidence type="ECO:0000259" key="13">
    <source>
        <dbReference type="Pfam" id="PF00306"/>
    </source>
</evidence>
<dbReference type="GO" id="GO:0046933">
    <property type="term" value="F:proton-transporting ATP synthase activity, rotational mechanism"/>
    <property type="evidence" value="ECO:0007669"/>
    <property type="project" value="InterPro"/>
</dbReference>
<evidence type="ECO:0000256" key="2">
    <source>
        <dbReference type="ARBA" id="ARBA00008936"/>
    </source>
</evidence>
<evidence type="ECO:0000256" key="11">
    <source>
        <dbReference type="ARBA" id="ARBA00026013"/>
    </source>
</evidence>